<protein>
    <submittedName>
        <fullName evidence="2">Uncharacterized protein</fullName>
    </submittedName>
</protein>
<proteinExistence type="predicted"/>
<feature type="region of interest" description="Disordered" evidence="1">
    <location>
        <begin position="77"/>
        <end position="231"/>
    </location>
</feature>
<accession>A0A817TK68</accession>
<dbReference type="EMBL" id="CAJNYT010000055">
    <property type="protein sequence ID" value="CAF3320215.1"/>
    <property type="molecule type" value="Genomic_DNA"/>
</dbReference>
<gene>
    <name evidence="2" type="ORF">GRG538_LOCUS2360</name>
</gene>
<organism evidence="2 3">
    <name type="scientific">Rotaria socialis</name>
    <dbReference type="NCBI Taxonomy" id="392032"/>
    <lineage>
        <taxon>Eukaryota</taxon>
        <taxon>Metazoa</taxon>
        <taxon>Spiralia</taxon>
        <taxon>Gnathifera</taxon>
        <taxon>Rotifera</taxon>
        <taxon>Eurotatoria</taxon>
        <taxon>Bdelloidea</taxon>
        <taxon>Philodinida</taxon>
        <taxon>Philodinidae</taxon>
        <taxon>Rotaria</taxon>
    </lineage>
</organism>
<dbReference type="AlphaFoldDB" id="A0A817TK68"/>
<feature type="region of interest" description="Disordered" evidence="1">
    <location>
        <begin position="276"/>
        <end position="296"/>
    </location>
</feature>
<evidence type="ECO:0000256" key="1">
    <source>
        <dbReference type="SAM" id="MobiDB-lite"/>
    </source>
</evidence>
<reference evidence="2" key="1">
    <citation type="submission" date="2021-02" db="EMBL/GenBank/DDBJ databases">
        <authorList>
            <person name="Nowell W R."/>
        </authorList>
    </citation>
    <scope>NUCLEOTIDE SEQUENCE</scope>
</reference>
<feature type="compositionally biased region" description="Polar residues" evidence="1">
    <location>
        <begin position="157"/>
        <end position="177"/>
    </location>
</feature>
<evidence type="ECO:0000313" key="3">
    <source>
        <dbReference type="Proteomes" id="UP000663872"/>
    </source>
</evidence>
<feature type="compositionally biased region" description="Polar residues" evidence="1">
    <location>
        <begin position="184"/>
        <end position="193"/>
    </location>
</feature>
<evidence type="ECO:0000313" key="2">
    <source>
        <dbReference type="EMBL" id="CAF3320215.1"/>
    </source>
</evidence>
<comment type="caution">
    <text evidence="2">The sequence shown here is derived from an EMBL/GenBank/DDBJ whole genome shotgun (WGS) entry which is preliminary data.</text>
</comment>
<name>A0A817TK68_9BILA</name>
<sequence>MNYERHYTIKKMALMKCVHGDIEVSGNQRNIVWIGFIPTNESGSYVSSRTAQSTDMTTPRTEAVTPARRVVVVRNTKNPQSVQGSVDLGELGRSKSDENPPVITDGNKSVYVIRRPIGSESSSRPPPPPPPAELYRTVPEPIPTTHLQHVRTPTPPNETAISFDQPRSPSPYHSPSIRSKGYKPNTTPPIQTEKSSDYVPYLRRPRSKVRKSCAPPVQTTSYKRSTSPTQAEHFSGFVPYLRRSRIRTPSPTPIRTSQAENFQGFIPYLKRSTLKSRAPSAHHTNSARPLTVKEDEIDDVNHQRSFTYYSLQNRNEYDEYIKSYDD</sequence>
<feature type="compositionally biased region" description="Polar residues" evidence="1">
    <location>
        <begin position="217"/>
        <end position="231"/>
    </location>
</feature>
<dbReference type="Proteomes" id="UP000663872">
    <property type="component" value="Unassembled WGS sequence"/>
</dbReference>